<sequence>MKKPRRRRYESELDYTKDAEENSKILLREKYEILRWTDTVEIKTPNLLIPTQIANYVESLPFCKFTVSPSADRFALMHHNRQLDVYAIDGQNISLESSLQVLEDEFAQYCLLEYSASGSLLLSTRSSAQIDVFDHQGGYCYDIPLESPQNNLDLVCAISALRTVANTSSDEKYLDTLYTLQYNGTFSVYKIGRLTRYQKLSSVSLDIGLAGTFCVLPFYNLLLVSFHYRASSEGGLPGGLCSFRLTDTDPFVEPIRVAVEQAGWLPRLPFSSASYAYLVSMSVNESLTKLAAVSSNGDFFLFDIPSTRIVFQVKYITGPRPVQAVFIENEEVGVIFHTGELVRSFLDDLQDALYSVHCTDVFTSRTTLVSPRRRELFILANDGGSDTLREVALQRTSLACRLWIFTLWSSFKNLMGIAAGDAPVPLEKATHSESLDFVLLHAPTRTLQELFERTLNERNYSRAKSLAESYDSIDIDIVLKREWRDICHSQTVTVKNVDNTLRQIHDKDWVIDACSSSDAPSLQVQKALVDLGTSFPSASLLSQVRLHHNACMLLVCEDVNEYIEVRNLSCLDAAFRFAKRIKFVSLDRLIEQNYSLLLPFMLDILSHIPPSVPPNRYEHLLPEKNGKEVQLDKLPSEELVRHSSAIFSLLKWKTQDSKTPTEDLKGAVSSFLLAVSQNNVDVLQTFRKERSKIVDKDMIVKCLSNSELTGDSLLLAVRSLGVCPELASSLISFHSRGVRPTFKQLWESTSDADAARRLLIRMARCGQVASVAEWETLRDEVLELARSIYSELIHPDEAIDIVTREMLSDTCIPHDKHILQLFLTLDKSTSRKTERARLSVEKSAEVLIGKSEELMQEASGPDDAVLQQSRSLAEAARAIAPKAAAQQLKLLDTVDLAHELGSTILPVAIRFAEPYAFLEEIVKLNGNYKQGKKCAKLAVLLGVETPVATALSLCALSALIEHDERYLRKYIQEVIAKGRDLPVVHELCIRIMESSFVPEAMDEIYACALLNAPQDKLLETLDLIQNHRTARNRHDHDKPEINDKLVIEPIYVTPKTCQYIARADDSACRVLRECSGIPTNETAIWLTNISSSLALCTAMTEEEGLPWTKNDFLIKYEQALRFLEPQLNEYLVENVPPSILISQTTMSNTNVTVLDRISNYGCDRERFIEDPEYRRETIIGLAMTEDEDMYGDAIQLAADFKMNDWAVHFASLENALTSMSVVEAKALLKSRGHLSRLRAEADKFHSQLRASVGPLMTTNEQFVAYLTLFAEGQPEKAALPVLKRILEKKRDVNAARLFSDAEYLCNTIISIPDRAILSLVDGFLAIPVGSVACEAAARTLLDGNDMRPAANPAVIFALLGKDETNFIDLVASKSISNELMYLERATLILEAMPNVDTKLVDAVRQRLTLLQTPAENNTSTPPEPFEQQNTMVFHRRRR</sequence>
<protein>
    <recommendedName>
        <fullName evidence="5">Sec39 domain-containing protein</fullName>
    </recommendedName>
</protein>
<name>A0ABR1BR79_NECAM</name>
<accession>A0ABR1BR79</accession>
<evidence type="ECO:0000256" key="2">
    <source>
        <dbReference type="SAM" id="Phobius"/>
    </source>
</evidence>
<dbReference type="SUPFAM" id="SSF50978">
    <property type="entry name" value="WD40 repeat-like"/>
    <property type="match status" value="1"/>
</dbReference>
<dbReference type="EMBL" id="JAVFWL010000001">
    <property type="protein sequence ID" value="KAK6727593.1"/>
    <property type="molecule type" value="Genomic_DNA"/>
</dbReference>
<keyword evidence="2" id="KW-0812">Transmembrane</keyword>
<dbReference type="PANTHER" id="PTHR15922:SF2">
    <property type="entry name" value="NBAS SUBUNIT OF NRZ TETHERING COMPLEX"/>
    <property type="match status" value="1"/>
</dbReference>
<feature type="transmembrane region" description="Helical" evidence="2">
    <location>
        <begin position="203"/>
        <end position="222"/>
    </location>
</feature>
<dbReference type="PANTHER" id="PTHR15922">
    <property type="entry name" value="NEUROBLASTOMA-AMPLIFIED SEQUENCE"/>
    <property type="match status" value="1"/>
</dbReference>
<reference evidence="3 4" key="1">
    <citation type="submission" date="2023-08" db="EMBL/GenBank/DDBJ databases">
        <title>A Necator americanus chromosomal reference genome.</title>
        <authorList>
            <person name="Ilik V."/>
            <person name="Petrzelkova K.J."/>
            <person name="Pardy F."/>
            <person name="Fuh T."/>
            <person name="Niatou-Singa F.S."/>
            <person name="Gouil Q."/>
            <person name="Baker L."/>
            <person name="Ritchie M.E."/>
            <person name="Jex A.R."/>
            <person name="Gazzola D."/>
            <person name="Li H."/>
            <person name="Toshio Fujiwara R."/>
            <person name="Zhan B."/>
            <person name="Aroian R.V."/>
            <person name="Pafco B."/>
            <person name="Schwarz E.M."/>
        </authorList>
    </citation>
    <scope>NUCLEOTIDE SEQUENCE [LARGE SCALE GENOMIC DNA]</scope>
    <source>
        <strain evidence="3 4">Aroian</strain>
        <tissue evidence="3">Whole animal</tissue>
    </source>
</reference>
<gene>
    <name evidence="3" type="primary">Necator_chrI.g1467</name>
    <name evidence="3" type="ORF">RB195_005341</name>
</gene>
<evidence type="ECO:0008006" key="5">
    <source>
        <dbReference type="Google" id="ProtNLM"/>
    </source>
</evidence>
<evidence type="ECO:0000256" key="1">
    <source>
        <dbReference type="SAM" id="MobiDB-lite"/>
    </source>
</evidence>
<evidence type="ECO:0000313" key="3">
    <source>
        <dbReference type="EMBL" id="KAK6727593.1"/>
    </source>
</evidence>
<dbReference type="Proteomes" id="UP001303046">
    <property type="component" value="Unassembled WGS sequence"/>
</dbReference>
<keyword evidence="2" id="KW-0472">Membrane</keyword>
<comment type="caution">
    <text evidence="3">The sequence shown here is derived from an EMBL/GenBank/DDBJ whole genome shotgun (WGS) entry which is preliminary data.</text>
</comment>
<feature type="compositionally biased region" description="Polar residues" evidence="1">
    <location>
        <begin position="1411"/>
        <end position="1431"/>
    </location>
</feature>
<feature type="region of interest" description="Disordered" evidence="1">
    <location>
        <begin position="1411"/>
        <end position="1438"/>
    </location>
</feature>
<keyword evidence="2" id="KW-1133">Transmembrane helix</keyword>
<dbReference type="InterPro" id="IPR036322">
    <property type="entry name" value="WD40_repeat_dom_sf"/>
</dbReference>
<evidence type="ECO:0000313" key="4">
    <source>
        <dbReference type="Proteomes" id="UP001303046"/>
    </source>
</evidence>
<proteinExistence type="predicted"/>
<keyword evidence="4" id="KW-1185">Reference proteome</keyword>
<organism evidence="3 4">
    <name type="scientific">Necator americanus</name>
    <name type="common">Human hookworm</name>
    <dbReference type="NCBI Taxonomy" id="51031"/>
    <lineage>
        <taxon>Eukaryota</taxon>
        <taxon>Metazoa</taxon>
        <taxon>Ecdysozoa</taxon>
        <taxon>Nematoda</taxon>
        <taxon>Chromadorea</taxon>
        <taxon>Rhabditida</taxon>
        <taxon>Rhabditina</taxon>
        <taxon>Rhabditomorpha</taxon>
        <taxon>Strongyloidea</taxon>
        <taxon>Ancylostomatidae</taxon>
        <taxon>Bunostominae</taxon>
        <taxon>Necator</taxon>
    </lineage>
</organism>